<dbReference type="OrthoDB" id="8034694at2759"/>
<sequence length="139" mass="16239">MPEGETEDKATSVVPSMYITYQLPREPCSFSGLNTENAEKWKNVYEKISNYNNWDETIRRKVDKNMPKDQNISHLMQGVAEELYQVLINREVSTVDKFVTCCREMDAMRKKRAVPLRYERLPNVTPISMTNEEDISDLI</sequence>
<name>A0A8X7C9F2_9ARAC</name>
<gene>
    <name evidence="1" type="primary">AVEN_114586_1</name>
    <name evidence="1" type="ORF">TNIN_166511</name>
</gene>
<dbReference type="EMBL" id="BMAV01012189">
    <property type="protein sequence ID" value="GFY58638.1"/>
    <property type="molecule type" value="Genomic_DNA"/>
</dbReference>
<organism evidence="1 2">
    <name type="scientific">Trichonephila inaurata madagascariensis</name>
    <dbReference type="NCBI Taxonomy" id="2747483"/>
    <lineage>
        <taxon>Eukaryota</taxon>
        <taxon>Metazoa</taxon>
        <taxon>Ecdysozoa</taxon>
        <taxon>Arthropoda</taxon>
        <taxon>Chelicerata</taxon>
        <taxon>Arachnida</taxon>
        <taxon>Araneae</taxon>
        <taxon>Araneomorphae</taxon>
        <taxon>Entelegynae</taxon>
        <taxon>Araneoidea</taxon>
        <taxon>Nephilidae</taxon>
        <taxon>Trichonephila</taxon>
        <taxon>Trichonephila inaurata</taxon>
    </lineage>
</organism>
<keyword evidence="2" id="KW-1185">Reference proteome</keyword>
<proteinExistence type="predicted"/>
<dbReference type="Proteomes" id="UP000886998">
    <property type="component" value="Unassembled WGS sequence"/>
</dbReference>
<accession>A0A8X7C9F2</accession>
<dbReference type="AlphaFoldDB" id="A0A8X7C9F2"/>
<evidence type="ECO:0000313" key="2">
    <source>
        <dbReference type="Proteomes" id="UP000886998"/>
    </source>
</evidence>
<comment type="caution">
    <text evidence="1">The sequence shown here is derived from an EMBL/GenBank/DDBJ whole genome shotgun (WGS) entry which is preliminary data.</text>
</comment>
<reference evidence="1" key="1">
    <citation type="submission" date="2020-08" db="EMBL/GenBank/DDBJ databases">
        <title>Multicomponent nature underlies the extraordinary mechanical properties of spider dragline silk.</title>
        <authorList>
            <person name="Kono N."/>
            <person name="Nakamura H."/>
            <person name="Mori M."/>
            <person name="Yoshida Y."/>
            <person name="Ohtoshi R."/>
            <person name="Malay A.D."/>
            <person name="Moran D.A.P."/>
            <person name="Tomita M."/>
            <person name="Numata K."/>
            <person name="Arakawa K."/>
        </authorList>
    </citation>
    <scope>NUCLEOTIDE SEQUENCE</scope>
</reference>
<evidence type="ECO:0000313" key="1">
    <source>
        <dbReference type="EMBL" id="GFY58638.1"/>
    </source>
</evidence>
<protein>
    <submittedName>
        <fullName evidence="1">Retrotrans_gag domain-containing protein</fullName>
    </submittedName>
</protein>